<dbReference type="EMBL" id="JBHRYQ010000001">
    <property type="protein sequence ID" value="MFC3810915.1"/>
    <property type="molecule type" value="Genomic_DNA"/>
</dbReference>
<dbReference type="Pfam" id="PF03606">
    <property type="entry name" value="DcuC"/>
    <property type="match status" value="1"/>
</dbReference>
<evidence type="ECO:0000256" key="5">
    <source>
        <dbReference type="ARBA" id="ARBA00023136"/>
    </source>
</evidence>
<evidence type="ECO:0000313" key="8">
    <source>
        <dbReference type="Proteomes" id="UP001595616"/>
    </source>
</evidence>
<dbReference type="Proteomes" id="UP001595616">
    <property type="component" value="Unassembled WGS sequence"/>
</dbReference>
<feature type="transmembrane region" description="Helical" evidence="6">
    <location>
        <begin position="191"/>
        <end position="211"/>
    </location>
</feature>
<feature type="transmembrane region" description="Helical" evidence="6">
    <location>
        <begin position="115"/>
        <end position="133"/>
    </location>
</feature>
<keyword evidence="8" id="KW-1185">Reference proteome</keyword>
<name>A0ABV7YV61_9BACT</name>
<comment type="subcellular location">
    <subcellularLocation>
        <location evidence="1">Cell membrane</location>
        <topology evidence="1">Multi-pass membrane protein</topology>
    </subcellularLocation>
</comment>
<keyword evidence="5 6" id="KW-0472">Membrane</keyword>
<reference evidence="8" key="1">
    <citation type="journal article" date="2019" name="Int. J. Syst. Evol. Microbiol.">
        <title>The Global Catalogue of Microorganisms (GCM) 10K type strain sequencing project: providing services to taxonomists for standard genome sequencing and annotation.</title>
        <authorList>
            <consortium name="The Broad Institute Genomics Platform"/>
            <consortium name="The Broad Institute Genome Sequencing Center for Infectious Disease"/>
            <person name="Wu L."/>
            <person name="Ma J."/>
        </authorList>
    </citation>
    <scope>NUCLEOTIDE SEQUENCE [LARGE SCALE GENOMIC DNA]</scope>
    <source>
        <strain evidence="8">CECT 7956</strain>
    </source>
</reference>
<proteinExistence type="predicted"/>
<comment type="caution">
    <text evidence="7">The sequence shown here is derived from an EMBL/GenBank/DDBJ whole genome shotgun (WGS) entry which is preliminary data.</text>
</comment>
<evidence type="ECO:0000256" key="4">
    <source>
        <dbReference type="ARBA" id="ARBA00022989"/>
    </source>
</evidence>
<keyword evidence="2" id="KW-1003">Cell membrane</keyword>
<feature type="transmembrane region" description="Helical" evidence="6">
    <location>
        <begin position="308"/>
        <end position="329"/>
    </location>
</feature>
<sequence length="462" mass="49404">MKKWYEYIPHPVIMLFGMVVMATLLTHLIPAGTYQRTEVDGRMLVVAGSFGYITGKGLSIFHLFFAFPKGFKTAVDVVFIILSSGIMFGFLQASGAIENAVGTLVKKLGDKNKNTIVVLMTLLFGMLGVFMGYENNIALIPIAALLSLAIGGDLVLAAGIAVGGVTIGFGLSPFNAYTIGTAHKIANLPMFSGATLRSVQCVVALVALAWYNVRYYKKLQLNPEKAIGFGLDQEGLSLSKSVSEYHLSTKDILILLLFVGMIAGMLIGVFKYNWYLSEISGLFCFMSVVIAAISRLDTDTIGEITLKSVAVVAPGAFMVGFASTIKVILEDGQINDTIAHHLSQILVGLPTYLTAIGMVITQSIMNFAIPSGSGQALATLPVLLPVGEVLGLTRQTVVSAFQMGDGLTNLINPALGGLIAMIGMCRVPFDKWVRFILPLLGLLIILGFIFICIAVAIDFGPK</sequence>
<feature type="transmembrane region" description="Helical" evidence="6">
    <location>
        <begin position="435"/>
        <end position="457"/>
    </location>
</feature>
<dbReference type="InterPro" id="IPR051679">
    <property type="entry name" value="DASS-Related_Transporters"/>
</dbReference>
<keyword evidence="4 6" id="KW-1133">Transmembrane helix</keyword>
<keyword evidence="3 6" id="KW-0812">Transmembrane</keyword>
<evidence type="ECO:0000256" key="2">
    <source>
        <dbReference type="ARBA" id="ARBA00022475"/>
    </source>
</evidence>
<organism evidence="7 8">
    <name type="scientific">Lacihabitans lacunae</name>
    <dbReference type="NCBI Taxonomy" id="1028214"/>
    <lineage>
        <taxon>Bacteria</taxon>
        <taxon>Pseudomonadati</taxon>
        <taxon>Bacteroidota</taxon>
        <taxon>Cytophagia</taxon>
        <taxon>Cytophagales</taxon>
        <taxon>Leadbetterellaceae</taxon>
        <taxon>Lacihabitans</taxon>
    </lineage>
</organism>
<gene>
    <name evidence="7" type="ORF">ACFOOI_09645</name>
</gene>
<dbReference type="PANTHER" id="PTHR43652:SF2">
    <property type="entry name" value="BASIC AMINO ACID ANTIPORTER YFCC-RELATED"/>
    <property type="match status" value="1"/>
</dbReference>
<feature type="transmembrane region" description="Helical" evidence="6">
    <location>
        <begin position="341"/>
        <end position="360"/>
    </location>
</feature>
<evidence type="ECO:0000256" key="6">
    <source>
        <dbReference type="SAM" id="Phobius"/>
    </source>
</evidence>
<feature type="transmembrane region" description="Helical" evidence="6">
    <location>
        <begin position="77"/>
        <end position="95"/>
    </location>
</feature>
<accession>A0ABV7YV61</accession>
<feature type="transmembrane region" description="Helical" evidence="6">
    <location>
        <begin position="12"/>
        <end position="31"/>
    </location>
</feature>
<evidence type="ECO:0000256" key="3">
    <source>
        <dbReference type="ARBA" id="ARBA00022692"/>
    </source>
</evidence>
<evidence type="ECO:0000313" key="7">
    <source>
        <dbReference type="EMBL" id="MFC3810915.1"/>
    </source>
</evidence>
<dbReference type="PANTHER" id="PTHR43652">
    <property type="entry name" value="BASIC AMINO ACID ANTIPORTER YFCC-RELATED"/>
    <property type="match status" value="1"/>
</dbReference>
<feature type="transmembrane region" description="Helical" evidence="6">
    <location>
        <begin position="43"/>
        <end position="65"/>
    </location>
</feature>
<protein>
    <submittedName>
        <fullName evidence="7">YfcC family protein</fullName>
    </submittedName>
</protein>
<dbReference type="RefSeq" id="WP_379837445.1">
    <property type="nucleotide sequence ID" value="NZ_JBHRYQ010000001.1"/>
</dbReference>
<feature type="transmembrane region" description="Helical" evidence="6">
    <location>
        <begin position="279"/>
        <end position="296"/>
    </location>
</feature>
<feature type="transmembrane region" description="Helical" evidence="6">
    <location>
        <begin position="145"/>
        <end position="171"/>
    </location>
</feature>
<dbReference type="InterPro" id="IPR018385">
    <property type="entry name" value="C4_dicarb_anaerob_car-like"/>
</dbReference>
<feature type="transmembrane region" description="Helical" evidence="6">
    <location>
        <begin position="252"/>
        <end position="273"/>
    </location>
</feature>
<evidence type="ECO:0000256" key="1">
    <source>
        <dbReference type="ARBA" id="ARBA00004651"/>
    </source>
</evidence>